<feature type="region of interest" description="Disordered" evidence="3">
    <location>
        <begin position="104"/>
        <end position="174"/>
    </location>
</feature>
<dbReference type="EMBL" id="JACSPW010000036">
    <property type="protein sequence ID" value="MBD8035068.1"/>
    <property type="molecule type" value="Genomic_DNA"/>
</dbReference>
<reference evidence="6 7" key="1">
    <citation type="submission" date="2020-08" db="EMBL/GenBank/DDBJ databases">
        <title>A Genomic Blueprint of the Chicken Gut Microbiome.</title>
        <authorList>
            <person name="Gilroy R."/>
            <person name="Ravi A."/>
            <person name="Getino M."/>
            <person name="Pursley I."/>
            <person name="Horton D.L."/>
            <person name="Alikhan N.-F."/>
            <person name="Baker D."/>
            <person name="Gharbi K."/>
            <person name="Hall N."/>
            <person name="Watson M."/>
            <person name="Adriaenssens E.M."/>
            <person name="Foster-Nyarko E."/>
            <person name="Jarju S."/>
            <person name="Secka A."/>
            <person name="Antonio M."/>
            <person name="Oren A."/>
            <person name="Chaudhuri R."/>
            <person name="La Ragione R.M."/>
            <person name="Hildebrand F."/>
            <person name="Pallen M.J."/>
        </authorList>
    </citation>
    <scope>NUCLEOTIDE SEQUENCE [LARGE SCALE GENOMIC DNA]</scope>
    <source>
        <strain evidence="6 7">Sa1YVA6</strain>
    </source>
</reference>
<dbReference type="Proteomes" id="UP000600565">
    <property type="component" value="Unassembled WGS sequence"/>
</dbReference>
<evidence type="ECO:0000313" key="6">
    <source>
        <dbReference type="EMBL" id="MBD8035068.1"/>
    </source>
</evidence>
<evidence type="ECO:0008006" key="8">
    <source>
        <dbReference type="Google" id="ProtNLM"/>
    </source>
</evidence>
<proteinExistence type="predicted"/>
<dbReference type="Pfam" id="PF15604">
    <property type="entry name" value="Ntox15"/>
    <property type="match status" value="1"/>
</dbReference>
<evidence type="ECO:0000256" key="2">
    <source>
        <dbReference type="ARBA" id="ARBA00022525"/>
    </source>
</evidence>
<dbReference type="Pfam" id="PF14449">
    <property type="entry name" value="PT-TG"/>
    <property type="match status" value="1"/>
</dbReference>
<sequence>MTQAKKNVKAAVKKTKKALKKVGGKVAVAYTSFKEGGYKDVISAGLDFIPVVGNAKALVEAVIGRDPITGRKLESWERGVSVAAILGGPLVKGVKHGAKLGAKAVSGATSGSKATNKTVNIAKSPTPTNPQKQQAPSQAKSEVSATTVTPAKSKDQGKGENSQPPQNGSNIKPAKLPEIEVKFNYNPKHDSAEFRRQLKAQEEGMNELTVDEYLKNREKYIAEGRAKEGNVAQQTAREEALSDKITEFMDKGKSFDEAEKEAGKWLKTQAALHNPDQVAGGRPEIIGGMGDKRVNFSIGSQWKSRIKIVDKQIEEKVKNMTLEQLKNTYLNVKLTH</sequence>
<dbReference type="InterPro" id="IPR028949">
    <property type="entry name" value="Ntox15"/>
</dbReference>
<organism evidence="6 7">
    <name type="scientific">Solibacillus merdavium</name>
    <dbReference type="NCBI Taxonomy" id="2762218"/>
    <lineage>
        <taxon>Bacteria</taxon>
        <taxon>Bacillati</taxon>
        <taxon>Bacillota</taxon>
        <taxon>Bacilli</taxon>
        <taxon>Bacillales</taxon>
        <taxon>Caryophanaceae</taxon>
        <taxon>Solibacillus</taxon>
    </lineage>
</organism>
<accession>A0ABR8XSZ9</accession>
<dbReference type="RefSeq" id="WP_318247721.1">
    <property type="nucleotide sequence ID" value="NZ_JACSPW010000036.1"/>
</dbReference>
<feature type="compositionally biased region" description="Polar residues" evidence="3">
    <location>
        <begin position="159"/>
        <end position="170"/>
    </location>
</feature>
<gene>
    <name evidence="6" type="ORF">H9632_18600</name>
</gene>
<name>A0ABR8XSZ9_9BACL</name>
<evidence type="ECO:0000259" key="5">
    <source>
        <dbReference type="Pfam" id="PF15604"/>
    </source>
</evidence>
<evidence type="ECO:0000259" key="4">
    <source>
        <dbReference type="Pfam" id="PF14449"/>
    </source>
</evidence>
<keyword evidence="7" id="KW-1185">Reference proteome</keyword>
<evidence type="ECO:0000313" key="7">
    <source>
        <dbReference type="Proteomes" id="UP000600565"/>
    </source>
</evidence>
<evidence type="ECO:0000256" key="3">
    <source>
        <dbReference type="SAM" id="MobiDB-lite"/>
    </source>
</evidence>
<feature type="domain" description="Novel toxin 15" evidence="5">
    <location>
        <begin position="188"/>
        <end position="335"/>
    </location>
</feature>
<dbReference type="InterPro" id="IPR027797">
    <property type="entry name" value="PT-TG_dom"/>
</dbReference>
<feature type="domain" description="Pre-toxin TG" evidence="4">
    <location>
        <begin position="39"/>
        <end position="104"/>
    </location>
</feature>
<comment type="caution">
    <text evidence="6">The sequence shown here is derived from an EMBL/GenBank/DDBJ whole genome shotgun (WGS) entry which is preliminary data.</text>
</comment>
<comment type="subcellular location">
    <subcellularLocation>
        <location evidence="1">Secreted</location>
    </subcellularLocation>
</comment>
<protein>
    <recommendedName>
        <fullName evidence="8">Novel toxin 15 domain-containing protein</fullName>
    </recommendedName>
</protein>
<keyword evidence="2" id="KW-0964">Secreted</keyword>
<evidence type="ECO:0000256" key="1">
    <source>
        <dbReference type="ARBA" id="ARBA00004613"/>
    </source>
</evidence>
<feature type="compositionally biased region" description="Polar residues" evidence="3">
    <location>
        <begin position="107"/>
        <end position="150"/>
    </location>
</feature>